<gene>
    <name evidence="1" type="ORF">P5673_000007</name>
</gene>
<name>A0AAD9VHB6_ACRCE</name>
<dbReference type="EMBL" id="JARQWQ010000001">
    <property type="protein sequence ID" value="KAK2573902.1"/>
    <property type="molecule type" value="Genomic_DNA"/>
</dbReference>
<reference evidence="1" key="2">
    <citation type="journal article" date="2023" name="Science">
        <title>Genomic signatures of disease resistance in endangered staghorn corals.</title>
        <authorList>
            <person name="Vollmer S.V."/>
            <person name="Selwyn J.D."/>
            <person name="Despard B.A."/>
            <person name="Roesel C.L."/>
        </authorList>
    </citation>
    <scope>NUCLEOTIDE SEQUENCE</scope>
    <source>
        <strain evidence="1">K2</strain>
    </source>
</reference>
<organism evidence="1 2">
    <name type="scientific">Acropora cervicornis</name>
    <name type="common">Staghorn coral</name>
    <dbReference type="NCBI Taxonomy" id="6130"/>
    <lineage>
        <taxon>Eukaryota</taxon>
        <taxon>Metazoa</taxon>
        <taxon>Cnidaria</taxon>
        <taxon>Anthozoa</taxon>
        <taxon>Hexacorallia</taxon>
        <taxon>Scleractinia</taxon>
        <taxon>Astrocoeniina</taxon>
        <taxon>Acroporidae</taxon>
        <taxon>Acropora</taxon>
    </lineage>
</organism>
<sequence length="209" mass="23501">MALDYILGVPGSFSGNKFRKENDEYLRRILHLTPAREHADKVAMILFNLIGTELGCSAVLKVAERNEDCGLNKIVELQETKDFILEKDCCVIQRPLSFPTYDASLTKRGGIVGAIKDCCFETEGFVASLLTGVLVFDAAEIAQLGERQTEDLKVPRNEFFSLLDFLASSSKPRKGAKESVVISFRFLKESLQTYKERKSETQLHEEDLQ</sequence>
<proteinExistence type="predicted"/>
<evidence type="ECO:0000313" key="1">
    <source>
        <dbReference type="EMBL" id="KAK2573902.1"/>
    </source>
</evidence>
<dbReference type="Proteomes" id="UP001249851">
    <property type="component" value="Unassembled WGS sequence"/>
</dbReference>
<evidence type="ECO:0000313" key="2">
    <source>
        <dbReference type="Proteomes" id="UP001249851"/>
    </source>
</evidence>
<keyword evidence="2" id="KW-1185">Reference proteome</keyword>
<protein>
    <submittedName>
        <fullName evidence="1">Protein HGH1-like protein</fullName>
    </submittedName>
</protein>
<reference evidence="1" key="1">
    <citation type="journal article" date="2023" name="G3 (Bethesda)">
        <title>Whole genome assembly and annotation of the endangered Caribbean coral Acropora cervicornis.</title>
        <authorList>
            <person name="Selwyn J.D."/>
            <person name="Vollmer S.V."/>
        </authorList>
    </citation>
    <scope>NUCLEOTIDE SEQUENCE</scope>
    <source>
        <strain evidence="1">K2</strain>
    </source>
</reference>
<comment type="caution">
    <text evidence="1">The sequence shown here is derived from an EMBL/GenBank/DDBJ whole genome shotgun (WGS) entry which is preliminary data.</text>
</comment>
<dbReference type="AlphaFoldDB" id="A0AAD9VHB6"/>
<accession>A0AAD9VHB6</accession>